<accession>A0ABQ5QZD5</accession>
<keyword evidence="1" id="KW-0645">Protease</keyword>
<feature type="domain" description="P/Homo B" evidence="8">
    <location>
        <begin position="2031"/>
        <end position="2156"/>
    </location>
</feature>
<evidence type="ECO:0000259" key="8">
    <source>
        <dbReference type="PROSITE" id="PS51829"/>
    </source>
</evidence>
<feature type="domain" description="P/Homo B" evidence="8">
    <location>
        <begin position="2659"/>
        <end position="2765"/>
    </location>
</feature>
<dbReference type="Gene3D" id="2.60.120.260">
    <property type="entry name" value="Galactose-binding domain-like"/>
    <property type="match status" value="12"/>
</dbReference>
<dbReference type="SMART" id="SM00560">
    <property type="entry name" value="LamGL"/>
    <property type="match status" value="3"/>
</dbReference>
<keyword evidence="2 7" id="KW-0732">Signal</keyword>
<evidence type="ECO:0000256" key="2">
    <source>
        <dbReference type="ARBA" id="ARBA00022729"/>
    </source>
</evidence>
<evidence type="ECO:0000256" key="5">
    <source>
        <dbReference type="ARBA" id="ARBA00023157"/>
    </source>
</evidence>
<evidence type="ECO:0000256" key="6">
    <source>
        <dbReference type="SAM" id="MobiDB-lite"/>
    </source>
</evidence>
<evidence type="ECO:0000256" key="4">
    <source>
        <dbReference type="ARBA" id="ARBA00022825"/>
    </source>
</evidence>
<evidence type="ECO:0000313" key="9">
    <source>
        <dbReference type="EMBL" id="GLH98700.1"/>
    </source>
</evidence>
<evidence type="ECO:0000256" key="7">
    <source>
        <dbReference type="SAM" id="SignalP"/>
    </source>
</evidence>
<evidence type="ECO:0000256" key="1">
    <source>
        <dbReference type="ARBA" id="ARBA00022670"/>
    </source>
</evidence>
<keyword evidence="5" id="KW-1015">Disulfide bond</keyword>
<dbReference type="PANTHER" id="PTHR42884:SF14">
    <property type="entry name" value="NEUROENDOCRINE CONVERTASE 1"/>
    <property type="match status" value="1"/>
</dbReference>
<dbReference type="EMBL" id="BSDI01000018">
    <property type="protein sequence ID" value="GLH98700.1"/>
    <property type="molecule type" value="Genomic_DNA"/>
</dbReference>
<proteinExistence type="predicted"/>
<feature type="domain" description="P/Homo B" evidence="8">
    <location>
        <begin position="1419"/>
        <end position="1553"/>
    </location>
</feature>
<gene>
    <name evidence="9" type="ORF">Pa4123_39750</name>
</gene>
<reference evidence="9" key="1">
    <citation type="submission" date="2022-12" db="EMBL/GenBank/DDBJ databases">
        <title>New Phytohabitans aurantiacus sp. RD004123 nov., an actinomycete isolated from soil.</title>
        <authorList>
            <person name="Triningsih D.W."/>
            <person name="Harunari E."/>
            <person name="Igarashi Y."/>
        </authorList>
    </citation>
    <scope>NUCLEOTIDE SEQUENCE</scope>
    <source>
        <strain evidence="9">RD004123</strain>
    </source>
</reference>
<dbReference type="Proteomes" id="UP001144280">
    <property type="component" value="Unassembled WGS sequence"/>
</dbReference>
<evidence type="ECO:0000313" key="10">
    <source>
        <dbReference type="Proteomes" id="UP001144280"/>
    </source>
</evidence>
<keyword evidence="10" id="KW-1185">Reference proteome</keyword>
<feature type="signal peptide" evidence="7">
    <location>
        <begin position="1"/>
        <end position="30"/>
    </location>
</feature>
<protein>
    <recommendedName>
        <fullName evidence="8">P/Homo B domain-containing protein</fullName>
    </recommendedName>
</protein>
<organism evidence="9 10">
    <name type="scientific">Phytohabitans aurantiacus</name>
    <dbReference type="NCBI Taxonomy" id="3016789"/>
    <lineage>
        <taxon>Bacteria</taxon>
        <taxon>Bacillati</taxon>
        <taxon>Actinomycetota</taxon>
        <taxon>Actinomycetes</taxon>
        <taxon>Micromonosporales</taxon>
        <taxon>Micromonosporaceae</taxon>
    </lineage>
</organism>
<keyword evidence="3" id="KW-0378">Hydrolase</keyword>
<feature type="domain" description="P/Homo B" evidence="8">
    <location>
        <begin position="2157"/>
        <end position="2282"/>
    </location>
</feature>
<sequence>MMPSTGRAALLATVLLLTSLNAMVPGLVEAGPPPAPRPLPAEGEASAEARRTGRPVDVDALGTADTTVVANPDGTFTATVHNQPVRAKTATGWVPIDTTLVARADGTVGPKVSEVPVRFSGGGATVPLARSRGDAGDFGLDWAGRLPKPRLAGSTATYPEILPGVDLRLTATATGFAESLVVRDAAAARNPKLRTLRFGLHTTGPATPRMAKGWKVSGDSLTVQPDAKVAADPDTTYPLTLDGPAWGEKLHWMLLSHDPTTGAKAAYWDSSQYIAKVGRVRGENTRWRSYFEMNTSPIAGKHVLKAQLKIYEWWAESCTPQPVELWHIGAIGPTTTWGDATPFHRKAAEISTARGYDASCEPAMVGFDVTDLMAEAANGQWPTTTVALKAREDNDSYAAKEFLYRTVPELNVGPTVLAITWDNVNTIPNRATDLKVNGLACTDAGIAMADATPRLSAAISDPDPENVRAVFRWWEETGGPPTEVASAVTEFSGPDVAKVDVPDDRPLRNGATYLFGVTVEDERGDASDGRPWCRFTVDTSAPAAAPTVSSAEFPASPATGPLLYTAGRFTFDAGGDPDVVAFKYGIGRAPVADTPIAADAPGGRATVSYTADTASTSFSSSSVVVQAVDRAKNVGPKREYVFKVSPIVTATTVHGYWKADSVSGGRLLDDKAKYPATISGTMTSTRDRVSNATGAVRLDGVASYAATTVPVAPKTAQDTFGSFTVMAWVRLDKAGDHATVLSQDGETDSGFALKYTALPRAWQFSMEGVAHADSVAVPQTGLWTHLAGVYDHQAGKLHIYVNGRLSGEASHTSTWYAAGPTVLGRAKYNGVLDDFWPGDLDELQIYPWAASAFEVRHRMGGAALGPDASWPLDEGTGQTSADLSSNGHTLLLSSGTSWVTPGRTGIGSALRLDGKGGHAYAGGPVAARSAEGTFDSFTVMAWVKLGEMDTWASAVSQDGQRDSGFSLGFSSYPRGWSFGMNPVDADGGGAPGYVVADAVPQVGVWTHLAGVYDHAAGTISLYVNGRLAKSMERRSTWYATGSLQVGRGKNDGWWVDYWPGEVDDVQLLTGVRSAAQITAAAAGPSFAAGARWSLDDSTADATGHGHALALWNGASWTTGRKQGSGLRFDGVEGHAYTAGPVLPLDNSFTMSSWVRLDTLDRHQTVLSQDGTRQRPFRLYYDSVAKAWTFAIAGNTADGGTVPDGLIRATTPPRIGDWNHVAVVYDHPGKKLRMYVNGRSQATAEYTSVAKGEQVVTIGRTRHEDRWVDFLAGAVDDVTLSPHTTSPEDIVRLAGIDHPIIRQEQPTRIDDLSTVDSPLVVSGLTADMAGTLQVSVKIVHSYRGDLQLRLIAPDNTDYLLEDLTGGGDVDDFEKTYWLNASGRLVNGTWKLRVVDRVLGDTGTIERWSLAAPVSNEPGPAVPWPKVAGSGFTVANNSTTSRSVTVSGIPGNAPSNLQVTIDKSYAYAGDLHVTLIGPNNREYLLHDGALPPSQPPVDACGRPGDPYDLKKSFFVNAGTSPANGVWTLRIKHTSISGAPTVTGWSLSSAINLQASPTAPETKFANATDIAIDEYYTTSAVDACGVPGTGANDLRVAVDIRHPNRGDLRLELQDPAGSTTYLLEEIPDTDTGEDVRKTYTVSGVARLPNGIWYLRVLDARTEWAGVINEWSIQILPSAQATLPAGWKAENTADVPIVDDGWTESPVTVTGLTGMGPKDWRVSVDIKHTHRGDLALYIQAPDGTGYLLEDLTTTEDADDLAKTYTFNASSEIANGVWKLRVLDAVWGDTGIIDAWSLSTSDFPPASTNVRVPIADVAAAESPLTVSGVAGNVPNGLRVQARIAHPKPEQLVVTLVAPDGTAYRLHDRKPALPATFAVDAGGKTVGGTWKLRVEDAVAGETGAIESWGLILAPSVAWPEQRGAAFAVQTGGYGTTGTGYAQVSGVSGYAPANLRLTVDTSYYWVSELKISLVAPDGTAYVVHDGASTMSRTFTVDASAEVANGSWKLVVQRNSSSGSVSITAWSLYSPVNHQATPAGPATKFANGTDEAIPDDAWSPATSSAQVSGIVSTAAHDLRVAVDIRHPNRGDLRLTLRTPDGAVLYPLEDIPDSDTGDDVFKTYTVPGVAQRFNGYWDLVVVDTKTGNAGTIDGWSIQLLPSAQAVLPDGWRVENGTDMTIPDYATMESPVTVAGLTGMAPRNWQVSVALRHPHRSDLRLDLVAPDGTVYLLEDLTGTGDVDDLVRTYTFNGSAETANGVWQLRIRDNIWGDVGHLDAWSLAAAPAGAPAPPVAWPRVTRAGFTVDGVTYGVTGESYLDVTGVPGNTPGDLRLTVGTTYTWLRELKISLVAPDGTAYVVHDGASTMAGTFTVDASAEVANGSWKLSVQRNSTSGTVQITSWSLWSPVSQTPPLIGPVNKFANGTDVAIIDDGFSSVDSGVQVSGIAGNAPADMRVAVDLKHTNRGDLILRLLAPDGTAYLLEDFPNSDTGDNVFATYQVNGSAETANGYWRLRVADTVTGNTGSIDGWSLSLGSLQPAVPGTRFENGDDVAIVDGGTVESTVSIAGLSGAAPSGLRVGVTLRHPQRGDLSLHLVAPDGTGYPLEDFTGSGNGDDVVKEYAVNASAELANGVWRLRVVDAAIGDTGLIDGWSLTFPAPTKYHNAIDVSIMDGGSVATSGVQVTGRTGNAPANLRVVVDVKHPNRGDLVLHLVAPDGTAYLLEDVPDGDTGDHVRATYWVDASTELASGGWALQVRDTVTGNTGSIDAWSLQFGAE</sequence>
<dbReference type="PROSITE" id="PS51829">
    <property type="entry name" value="P_HOMO_B"/>
    <property type="match status" value="11"/>
</dbReference>
<feature type="domain" description="P/Homo B" evidence="8">
    <location>
        <begin position="1911"/>
        <end position="2029"/>
    </location>
</feature>
<feature type="domain" description="P/Homo B" evidence="8">
    <location>
        <begin position="2529"/>
        <end position="2656"/>
    </location>
</feature>
<feature type="domain" description="P/Homo B" evidence="8">
    <location>
        <begin position="1284"/>
        <end position="1416"/>
    </location>
</feature>
<evidence type="ECO:0000256" key="3">
    <source>
        <dbReference type="ARBA" id="ARBA00022801"/>
    </source>
</evidence>
<dbReference type="Gene3D" id="2.60.120.200">
    <property type="match status" value="3"/>
</dbReference>
<dbReference type="SUPFAM" id="SSF49899">
    <property type="entry name" value="Concanavalin A-like lectins/glucanases"/>
    <property type="match status" value="3"/>
</dbReference>
<dbReference type="PANTHER" id="PTHR42884">
    <property type="entry name" value="PROPROTEIN CONVERTASE SUBTILISIN/KEXIN-RELATED"/>
    <property type="match status" value="1"/>
</dbReference>
<dbReference type="InterPro" id="IPR013320">
    <property type="entry name" value="ConA-like_dom_sf"/>
</dbReference>
<dbReference type="InterPro" id="IPR002884">
    <property type="entry name" value="P_dom"/>
</dbReference>
<dbReference type="SUPFAM" id="SSF49785">
    <property type="entry name" value="Galactose-binding domain-like"/>
    <property type="match status" value="12"/>
</dbReference>
<feature type="domain" description="P/Homo B" evidence="8">
    <location>
        <begin position="1681"/>
        <end position="1803"/>
    </location>
</feature>
<feature type="domain" description="P/Homo B" evidence="8">
    <location>
        <begin position="2284"/>
        <end position="2400"/>
    </location>
</feature>
<dbReference type="InterPro" id="IPR006558">
    <property type="entry name" value="LamG-like"/>
</dbReference>
<feature type="domain" description="P/Homo B" evidence="8">
    <location>
        <begin position="2401"/>
        <end position="2528"/>
    </location>
</feature>
<dbReference type="Pfam" id="PF13385">
    <property type="entry name" value="Laminin_G_3"/>
    <property type="match status" value="3"/>
</dbReference>
<name>A0ABQ5QZD5_9ACTN</name>
<dbReference type="Pfam" id="PF01483">
    <property type="entry name" value="P_proprotein"/>
    <property type="match status" value="12"/>
</dbReference>
<dbReference type="NCBIfam" id="NF033679">
    <property type="entry name" value="DNRLRE_dom"/>
    <property type="match status" value="1"/>
</dbReference>
<feature type="chain" id="PRO_5046024336" description="P/Homo B domain-containing protein" evidence="7">
    <location>
        <begin position="31"/>
        <end position="2765"/>
    </location>
</feature>
<keyword evidence="4" id="KW-0720">Serine protease</keyword>
<feature type="region of interest" description="Disordered" evidence="6">
    <location>
        <begin position="31"/>
        <end position="55"/>
    </location>
</feature>
<comment type="caution">
    <text evidence="9">The sequence shown here is derived from an EMBL/GenBank/DDBJ whole genome shotgun (WGS) entry which is preliminary data.</text>
</comment>
<dbReference type="InterPro" id="IPR008979">
    <property type="entry name" value="Galactose-bd-like_sf"/>
</dbReference>
<feature type="domain" description="P/Homo B" evidence="8">
    <location>
        <begin position="1555"/>
        <end position="1677"/>
    </location>
</feature>